<dbReference type="Proteomes" id="UP000614216">
    <property type="component" value="Unassembled WGS sequence"/>
</dbReference>
<reference evidence="2" key="1">
    <citation type="submission" date="2021-01" db="EMBL/GenBank/DDBJ databases">
        <title>Fulvivirga kasyanovii gen. nov., sp nov., a novel member of the phylum Bacteroidetes isolated from seawater in a mussel farm.</title>
        <authorList>
            <person name="Zhao L.-H."/>
            <person name="Wang Z.-J."/>
        </authorList>
    </citation>
    <scope>NUCLEOTIDE SEQUENCE</scope>
    <source>
        <strain evidence="2">29W222</strain>
    </source>
</reference>
<evidence type="ECO:0000313" key="3">
    <source>
        <dbReference type="Proteomes" id="UP000614216"/>
    </source>
</evidence>
<feature type="domain" description="N-acetyltransferase" evidence="1">
    <location>
        <begin position="5"/>
        <end position="164"/>
    </location>
</feature>
<dbReference type="Pfam" id="PF00583">
    <property type="entry name" value="Acetyltransf_1"/>
    <property type="match status" value="1"/>
</dbReference>
<organism evidence="2 3">
    <name type="scientific">Fulvivirga marina</name>
    <dbReference type="NCBI Taxonomy" id="2494733"/>
    <lineage>
        <taxon>Bacteria</taxon>
        <taxon>Pseudomonadati</taxon>
        <taxon>Bacteroidota</taxon>
        <taxon>Cytophagia</taxon>
        <taxon>Cytophagales</taxon>
        <taxon>Fulvivirgaceae</taxon>
        <taxon>Fulvivirga</taxon>
    </lineage>
</organism>
<evidence type="ECO:0000259" key="1">
    <source>
        <dbReference type="PROSITE" id="PS51186"/>
    </source>
</evidence>
<keyword evidence="3" id="KW-1185">Reference proteome</keyword>
<dbReference type="GO" id="GO:0016747">
    <property type="term" value="F:acyltransferase activity, transferring groups other than amino-acyl groups"/>
    <property type="evidence" value="ECO:0007669"/>
    <property type="project" value="InterPro"/>
</dbReference>
<dbReference type="Gene3D" id="3.40.630.30">
    <property type="match status" value="1"/>
</dbReference>
<dbReference type="EMBL" id="JAEUGD010000004">
    <property type="protein sequence ID" value="MBL6445216.1"/>
    <property type="molecule type" value="Genomic_DNA"/>
</dbReference>
<dbReference type="InterPro" id="IPR016181">
    <property type="entry name" value="Acyl_CoA_acyltransferase"/>
</dbReference>
<comment type="caution">
    <text evidence="2">The sequence shown here is derived from an EMBL/GenBank/DDBJ whole genome shotgun (WGS) entry which is preliminary data.</text>
</comment>
<protein>
    <submittedName>
        <fullName evidence="2">GNAT family N-acetyltransferase</fullName>
    </submittedName>
</protein>
<evidence type="ECO:0000313" key="2">
    <source>
        <dbReference type="EMBL" id="MBL6445216.1"/>
    </source>
</evidence>
<dbReference type="InterPro" id="IPR000182">
    <property type="entry name" value="GNAT_dom"/>
</dbReference>
<dbReference type="InterPro" id="IPR052742">
    <property type="entry name" value="Mito_N-acetyltransferase"/>
</dbReference>
<sequence length="164" mass="18598">MTDELIIRAAKSRDVDQIWDIIHKVIKSGDSYAFAPDSSKEKMLAYWMAEKMYTYVAEYQKSIVGTFFITDNQPGLGSHVANAGYMVHPNLRGLGLGKKLGQFSIKEAKRLGYHALQFNFVVKSNITAISLWKSLDFQIVGEIPNAYQHQQSGLTNVYVLYREL</sequence>
<gene>
    <name evidence="2" type="ORF">JMN32_02780</name>
</gene>
<name>A0A937KAD7_9BACT</name>
<dbReference type="SUPFAM" id="SSF55729">
    <property type="entry name" value="Acyl-CoA N-acyltransferases (Nat)"/>
    <property type="match status" value="1"/>
</dbReference>
<accession>A0A937KAD7</accession>
<proteinExistence type="predicted"/>
<dbReference type="AlphaFoldDB" id="A0A937KAD7"/>
<dbReference type="PROSITE" id="PS51186">
    <property type="entry name" value="GNAT"/>
    <property type="match status" value="1"/>
</dbReference>
<dbReference type="CDD" id="cd04301">
    <property type="entry name" value="NAT_SF"/>
    <property type="match status" value="1"/>
</dbReference>
<dbReference type="PANTHER" id="PTHR43138">
    <property type="entry name" value="ACETYLTRANSFERASE, GNAT FAMILY"/>
    <property type="match status" value="1"/>
</dbReference>
<dbReference type="PANTHER" id="PTHR43138:SF1">
    <property type="entry name" value="N-ACETYLTRANSFERASE ACA1"/>
    <property type="match status" value="1"/>
</dbReference>
<dbReference type="RefSeq" id="WP_202854755.1">
    <property type="nucleotide sequence ID" value="NZ_JAEUGD010000004.1"/>
</dbReference>